<organism evidence="2 3">
    <name type="scientific">Platysternon megacephalum</name>
    <name type="common">big-headed turtle</name>
    <dbReference type="NCBI Taxonomy" id="55544"/>
    <lineage>
        <taxon>Eukaryota</taxon>
        <taxon>Metazoa</taxon>
        <taxon>Chordata</taxon>
        <taxon>Craniata</taxon>
        <taxon>Vertebrata</taxon>
        <taxon>Euteleostomi</taxon>
        <taxon>Archelosauria</taxon>
        <taxon>Testudinata</taxon>
        <taxon>Testudines</taxon>
        <taxon>Cryptodira</taxon>
        <taxon>Durocryptodira</taxon>
        <taxon>Testudinoidea</taxon>
        <taxon>Platysternidae</taxon>
        <taxon>Platysternon</taxon>
    </lineage>
</organism>
<reference evidence="2 3" key="2">
    <citation type="submission" date="2019-04" db="EMBL/GenBank/DDBJ databases">
        <title>The genome sequence of big-headed turtle.</title>
        <authorList>
            <person name="Gong S."/>
        </authorList>
    </citation>
    <scope>NUCLEOTIDE SEQUENCE [LARGE SCALE GENOMIC DNA]</scope>
    <source>
        <strain evidence="2">DO16091913</strain>
        <tissue evidence="2">Muscle</tissue>
    </source>
</reference>
<accession>A0A4D9DYW4</accession>
<feature type="region of interest" description="Disordered" evidence="1">
    <location>
        <begin position="14"/>
        <end position="59"/>
    </location>
</feature>
<protein>
    <submittedName>
        <fullName evidence="2">Radial spoke head 10-like protein B</fullName>
    </submittedName>
</protein>
<feature type="compositionally biased region" description="Basic and acidic residues" evidence="1">
    <location>
        <begin position="26"/>
        <end position="39"/>
    </location>
</feature>
<gene>
    <name evidence="2" type="ORF">DR999_PMT14291</name>
</gene>
<evidence type="ECO:0000313" key="2">
    <source>
        <dbReference type="EMBL" id="TFK03316.1"/>
    </source>
</evidence>
<keyword evidence="3" id="KW-1185">Reference proteome</keyword>
<proteinExistence type="predicted"/>
<comment type="caution">
    <text evidence="2">The sequence shown here is derived from an EMBL/GenBank/DDBJ whole genome shotgun (WGS) entry which is preliminary data.</text>
</comment>
<sequence>MLLNPIAVVARMVPESLHQGDQGGAGHERESCPGEHPGDRTPQLPPLTRAASGTKHVGPTCLQRCYPEPLNRLHGEPCWRCQQKHQGGASCCPW</sequence>
<dbReference type="AlphaFoldDB" id="A0A4D9DYW4"/>
<evidence type="ECO:0000256" key="1">
    <source>
        <dbReference type="SAM" id="MobiDB-lite"/>
    </source>
</evidence>
<dbReference type="EMBL" id="QXTE01000161">
    <property type="protein sequence ID" value="TFK03316.1"/>
    <property type="molecule type" value="Genomic_DNA"/>
</dbReference>
<evidence type="ECO:0000313" key="3">
    <source>
        <dbReference type="Proteomes" id="UP000297703"/>
    </source>
</evidence>
<reference evidence="2 3" key="1">
    <citation type="submission" date="2019-04" db="EMBL/GenBank/DDBJ databases">
        <title>Draft genome of the big-headed turtle Platysternon megacephalum.</title>
        <authorList>
            <person name="Gong S."/>
        </authorList>
    </citation>
    <scope>NUCLEOTIDE SEQUENCE [LARGE SCALE GENOMIC DNA]</scope>
    <source>
        <strain evidence="2">DO16091913</strain>
        <tissue evidence="2">Muscle</tissue>
    </source>
</reference>
<name>A0A4D9DYW4_9SAUR</name>
<dbReference type="Proteomes" id="UP000297703">
    <property type="component" value="Unassembled WGS sequence"/>
</dbReference>